<comment type="caution">
    <text evidence="2">The sequence shown here is derived from an EMBL/GenBank/DDBJ whole genome shotgun (WGS) entry which is preliminary data.</text>
</comment>
<feature type="compositionally biased region" description="Basic and acidic residues" evidence="1">
    <location>
        <begin position="99"/>
        <end position="111"/>
    </location>
</feature>
<evidence type="ECO:0000313" key="2">
    <source>
        <dbReference type="EMBL" id="KAH7170709.1"/>
    </source>
</evidence>
<dbReference type="Proteomes" id="UP000738349">
    <property type="component" value="Unassembled WGS sequence"/>
</dbReference>
<evidence type="ECO:0000313" key="3">
    <source>
        <dbReference type="Proteomes" id="UP000738349"/>
    </source>
</evidence>
<feature type="compositionally biased region" description="Polar residues" evidence="1">
    <location>
        <begin position="168"/>
        <end position="185"/>
    </location>
</feature>
<dbReference type="OrthoDB" id="4939977at2759"/>
<feature type="region of interest" description="Disordered" evidence="1">
    <location>
        <begin position="124"/>
        <end position="185"/>
    </location>
</feature>
<feature type="region of interest" description="Disordered" evidence="1">
    <location>
        <begin position="55"/>
        <end position="111"/>
    </location>
</feature>
<organism evidence="2 3">
    <name type="scientific">Dactylonectria macrodidyma</name>
    <dbReference type="NCBI Taxonomy" id="307937"/>
    <lineage>
        <taxon>Eukaryota</taxon>
        <taxon>Fungi</taxon>
        <taxon>Dikarya</taxon>
        <taxon>Ascomycota</taxon>
        <taxon>Pezizomycotina</taxon>
        <taxon>Sordariomycetes</taxon>
        <taxon>Hypocreomycetidae</taxon>
        <taxon>Hypocreales</taxon>
        <taxon>Nectriaceae</taxon>
        <taxon>Dactylonectria</taxon>
    </lineage>
</organism>
<accession>A0A9P9FQX1</accession>
<reference evidence="2" key="1">
    <citation type="journal article" date="2021" name="Nat. Commun.">
        <title>Genetic determinants of endophytism in the Arabidopsis root mycobiome.</title>
        <authorList>
            <person name="Mesny F."/>
            <person name="Miyauchi S."/>
            <person name="Thiergart T."/>
            <person name="Pickel B."/>
            <person name="Atanasova L."/>
            <person name="Karlsson M."/>
            <person name="Huettel B."/>
            <person name="Barry K.W."/>
            <person name="Haridas S."/>
            <person name="Chen C."/>
            <person name="Bauer D."/>
            <person name="Andreopoulos W."/>
            <person name="Pangilinan J."/>
            <person name="LaButti K."/>
            <person name="Riley R."/>
            <person name="Lipzen A."/>
            <person name="Clum A."/>
            <person name="Drula E."/>
            <person name="Henrissat B."/>
            <person name="Kohler A."/>
            <person name="Grigoriev I.V."/>
            <person name="Martin F.M."/>
            <person name="Hacquard S."/>
        </authorList>
    </citation>
    <scope>NUCLEOTIDE SEQUENCE</scope>
    <source>
        <strain evidence="2">MPI-CAGE-AT-0147</strain>
    </source>
</reference>
<feature type="region of interest" description="Disordered" evidence="1">
    <location>
        <begin position="1"/>
        <end position="29"/>
    </location>
</feature>
<gene>
    <name evidence="2" type="ORF">EDB81DRAFT_176667</name>
</gene>
<protein>
    <submittedName>
        <fullName evidence="2">Uncharacterized protein</fullName>
    </submittedName>
</protein>
<proteinExistence type="predicted"/>
<dbReference type="AlphaFoldDB" id="A0A9P9FQX1"/>
<feature type="compositionally biased region" description="Polar residues" evidence="1">
    <location>
        <begin position="55"/>
        <end position="68"/>
    </location>
</feature>
<dbReference type="EMBL" id="JAGMUV010000002">
    <property type="protein sequence ID" value="KAH7170709.1"/>
    <property type="molecule type" value="Genomic_DNA"/>
</dbReference>
<evidence type="ECO:0000256" key="1">
    <source>
        <dbReference type="SAM" id="MobiDB-lite"/>
    </source>
</evidence>
<feature type="compositionally biased region" description="Low complexity" evidence="1">
    <location>
        <begin position="140"/>
        <end position="159"/>
    </location>
</feature>
<name>A0A9P9FQX1_9HYPO</name>
<keyword evidence="3" id="KW-1185">Reference proteome</keyword>
<sequence>MTSRKPNLKIPLPETELGEFQRPGTSLRSPRFIEDFNAPFSEAVMNASRTTLATDTMTYPSTSTNSRASFGGESGRRTSFGMRQPSGLQSPTGLRLRHSSWESETKRRSTVNERIREWAKKSWGAVRNRPDAKGDYFEGNPNNSRSSAATSPSPSDISPLDGPPRNGPFSQIVATSNEAPASRSG</sequence>